<gene>
    <name evidence="2" type="ORF">RRG08_052715</name>
</gene>
<dbReference type="PANTHER" id="PTHR24373:SF275">
    <property type="entry name" value="TIR DOMAIN-CONTAINING PROTEIN"/>
    <property type="match status" value="1"/>
</dbReference>
<dbReference type="InterPro" id="IPR050328">
    <property type="entry name" value="Dev_Immune_Receptor"/>
</dbReference>
<keyword evidence="3" id="KW-1185">Reference proteome</keyword>
<evidence type="ECO:0000313" key="3">
    <source>
        <dbReference type="Proteomes" id="UP001283361"/>
    </source>
</evidence>
<evidence type="ECO:0000313" key="2">
    <source>
        <dbReference type="EMBL" id="KAK3799531.1"/>
    </source>
</evidence>
<accession>A0AAE1E9R4</accession>
<dbReference type="AlphaFoldDB" id="A0AAE1E9R4"/>
<keyword evidence="1" id="KW-0732">Signal</keyword>
<dbReference type="PANTHER" id="PTHR24373">
    <property type="entry name" value="SLIT RELATED LEUCINE-RICH REPEAT NEURONAL PROTEIN"/>
    <property type="match status" value="1"/>
</dbReference>
<proteinExistence type="predicted"/>
<dbReference type="Gene3D" id="3.80.10.10">
    <property type="entry name" value="Ribonuclease Inhibitor"/>
    <property type="match status" value="1"/>
</dbReference>
<dbReference type="Proteomes" id="UP001283361">
    <property type="component" value="Unassembled WGS sequence"/>
</dbReference>
<protein>
    <submittedName>
        <fullName evidence="2">Uncharacterized protein</fullName>
    </submittedName>
</protein>
<name>A0AAE1E9R4_9GAST</name>
<dbReference type="InterPro" id="IPR032675">
    <property type="entry name" value="LRR_dom_sf"/>
</dbReference>
<dbReference type="InterPro" id="IPR001611">
    <property type="entry name" value="Leu-rich_rpt"/>
</dbReference>
<dbReference type="EMBL" id="JAWDGP010000556">
    <property type="protein sequence ID" value="KAK3799531.1"/>
    <property type="molecule type" value="Genomic_DNA"/>
</dbReference>
<sequence length="246" mass="27532">MDAIINSSLIQSLPNVILVSNELVTCSDPRPTSVLLCPVPHRLLHTPARPDPACSPAAARVLRLVRCVKFKGWNEYDMNRVNITELASNSLSLSHQQPPQINYCRDVPYKNKPIFHCSLYFIHFMFSTMPGRLYLKDIFRLSHCLFFIVHGGVLRVRRDLQGNNLTVIRASDFQGFSNLRILQLLDNQIHTVESGAFRGLRSMLRLAVSHCDVYGAPVKSPIDDESPGRKTALKDHSVACGGRAGL</sequence>
<organism evidence="2 3">
    <name type="scientific">Elysia crispata</name>
    <name type="common">lettuce slug</name>
    <dbReference type="NCBI Taxonomy" id="231223"/>
    <lineage>
        <taxon>Eukaryota</taxon>
        <taxon>Metazoa</taxon>
        <taxon>Spiralia</taxon>
        <taxon>Lophotrochozoa</taxon>
        <taxon>Mollusca</taxon>
        <taxon>Gastropoda</taxon>
        <taxon>Heterobranchia</taxon>
        <taxon>Euthyneura</taxon>
        <taxon>Panpulmonata</taxon>
        <taxon>Sacoglossa</taxon>
        <taxon>Placobranchoidea</taxon>
        <taxon>Plakobranchidae</taxon>
        <taxon>Elysia</taxon>
    </lineage>
</organism>
<evidence type="ECO:0000256" key="1">
    <source>
        <dbReference type="ARBA" id="ARBA00022729"/>
    </source>
</evidence>
<dbReference type="SUPFAM" id="SSF52058">
    <property type="entry name" value="L domain-like"/>
    <property type="match status" value="1"/>
</dbReference>
<comment type="caution">
    <text evidence="2">The sequence shown here is derived from an EMBL/GenBank/DDBJ whole genome shotgun (WGS) entry which is preliminary data.</text>
</comment>
<reference evidence="2" key="1">
    <citation type="journal article" date="2023" name="G3 (Bethesda)">
        <title>A reference genome for the long-term kleptoplast-retaining sea slug Elysia crispata morphotype clarki.</title>
        <authorList>
            <person name="Eastman K.E."/>
            <person name="Pendleton A.L."/>
            <person name="Shaikh M.A."/>
            <person name="Suttiyut T."/>
            <person name="Ogas R."/>
            <person name="Tomko P."/>
            <person name="Gavelis G."/>
            <person name="Widhalm J.R."/>
            <person name="Wisecaver J.H."/>
        </authorList>
    </citation>
    <scope>NUCLEOTIDE SEQUENCE</scope>
    <source>
        <strain evidence="2">ECLA1</strain>
    </source>
</reference>
<dbReference type="Pfam" id="PF13855">
    <property type="entry name" value="LRR_8"/>
    <property type="match status" value="1"/>
</dbReference>